<feature type="non-terminal residue" evidence="13">
    <location>
        <position position="585"/>
    </location>
</feature>
<evidence type="ECO:0000256" key="1">
    <source>
        <dbReference type="ARBA" id="ARBA00004141"/>
    </source>
</evidence>
<evidence type="ECO:0000256" key="4">
    <source>
        <dbReference type="ARBA" id="ARBA00022692"/>
    </source>
</evidence>
<dbReference type="Proteomes" id="UP000276133">
    <property type="component" value="Unassembled WGS sequence"/>
</dbReference>
<organism evidence="13 14">
    <name type="scientific">Brachionus plicatilis</name>
    <name type="common">Marine rotifer</name>
    <name type="synonym">Brachionus muelleri</name>
    <dbReference type="NCBI Taxonomy" id="10195"/>
    <lineage>
        <taxon>Eukaryota</taxon>
        <taxon>Metazoa</taxon>
        <taxon>Spiralia</taxon>
        <taxon>Gnathifera</taxon>
        <taxon>Rotifera</taxon>
        <taxon>Eurotatoria</taxon>
        <taxon>Monogononta</taxon>
        <taxon>Pseudotrocha</taxon>
        <taxon>Ploima</taxon>
        <taxon>Brachionidae</taxon>
        <taxon>Brachionus</taxon>
    </lineage>
</organism>
<evidence type="ECO:0000256" key="9">
    <source>
        <dbReference type="ARBA" id="ARBA00023201"/>
    </source>
</evidence>
<evidence type="ECO:0000256" key="12">
    <source>
        <dbReference type="SAM" id="Phobius"/>
    </source>
</evidence>
<keyword evidence="4 11" id="KW-0812">Transmembrane</keyword>
<evidence type="ECO:0000256" key="5">
    <source>
        <dbReference type="ARBA" id="ARBA00022989"/>
    </source>
</evidence>
<protein>
    <submittedName>
        <fullName evidence="13">FMRFamide-activated amiloride-sensitive sodium channel isoform X1</fullName>
    </submittedName>
</protein>
<comment type="caution">
    <text evidence="13">The sequence shown here is derived from an EMBL/GenBank/DDBJ whole genome shotgun (WGS) entry which is preliminary data.</text>
</comment>
<dbReference type="EMBL" id="REGN01003794">
    <property type="protein sequence ID" value="RNA20730.1"/>
    <property type="molecule type" value="Genomic_DNA"/>
</dbReference>
<evidence type="ECO:0000313" key="14">
    <source>
        <dbReference type="Proteomes" id="UP000276133"/>
    </source>
</evidence>
<dbReference type="InterPro" id="IPR001873">
    <property type="entry name" value="ENaC"/>
</dbReference>
<sequence length="585" mass="65674">MSQHRVATPSKRVSPLPISQKEKVFLDPEKQKKREEHEVQELLKKCVKEWCENTSSHGFSNMIRTDSWIIRIVWIILVLLFIGYCSFTVVSIILDYFKYEVVVSYKIVSDSPSPFPAITICNLNPFDYGTDEYTGTYLQNALINNSINPYIKLSTNDTAILKVDEIRSIIKAHATADKNLTSDDLKKKGFTIDTMLISCFYNNEECSLEKFHSFRDNDFGNCYTFNDLFDGNNQRIDSLKTSKSGPENGLKMEIFVGVSGIQDVFSIKTGIKVVIHERGVRPILKYDGIEVSTGVAANIVVSRTNFSKQPLPYSSCRSDPENLLSTDSKYHKYTLSISRYYQKLCYEICLQYEQIVPNCQCADPSIPIVDSNLTICSNAKSLNCVKEQRDSFDSSKNIDEVCGRFCPDKCDRMIYSTSISQSSYPTNYYASILSGQSNLISKFYPPASFIPSDSSLTQQTTTVASKIVNQSNTTTANSFTSNTTEASKIVNQSNTTTANSFTSNTTKSNEIFPGKSDLVSSVAMISIFYDELQYTFIEESPALNFETLLGLMGGQFGLFMGASFLSFAEILEMVINLIRACAKYK</sequence>
<keyword evidence="8 12" id="KW-0472">Membrane</keyword>
<dbReference type="AlphaFoldDB" id="A0A3M7RB18"/>
<evidence type="ECO:0000256" key="6">
    <source>
        <dbReference type="ARBA" id="ARBA00023053"/>
    </source>
</evidence>
<feature type="transmembrane region" description="Helical" evidence="12">
    <location>
        <begin position="556"/>
        <end position="578"/>
    </location>
</feature>
<dbReference type="PANTHER" id="PTHR11690">
    <property type="entry name" value="AMILORIDE-SENSITIVE SODIUM CHANNEL-RELATED"/>
    <property type="match status" value="1"/>
</dbReference>
<dbReference type="Pfam" id="PF00858">
    <property type="entry name" value="ASC"/>
    <property type="match status" value="1"/>
</dbReference>
<comment type="similarity">
    <text evidence="11">Belongs to the amiloride-sensitive sodium channel (TC 1.A.6) family.</text>
</comment>
<dbReference type="PRINTS" id="PR01078">
    <property type="entry name" value="AMINACHANNEL"/>
</dbReference>
<dbReference type="Gene3D" id="2.60.470.10">
    <property type="entry name" value="Acid-sensing ion channels like domains"/>
    <property type="match status" value="1"/>
</dbReference>
<evidence type="ECO:0000256" key="10">
    <source>
        <dbReference type="ARBA" id="ARBA00023303"/>
    </source>
</evidence>
<keyword evidence="6" id="KW-0915">Sodium</keyword>
<reference evidence="13 14" key="1">
    <citation type="journal article" date="2018" name="Sci. Rep.">
        <title>Genomic signatures of local adaptation to the degree of environmental predictability in rotifers.</title>
        <authorList>
            <person name="Franch-Gras L."/>
            <person name="Hahn C."/>
            <person name="Garcia-Roger E.M."/>
            <person name="Carmona M.J."/>
            <person name="Serra M."/>
            <person name="Gomez A."/>
        </authorList>
    </citation>
    <scope>NUCLEOTIDE SEQUENCE [LARGE SCALE GENOMIC DNA]</scope>
    <source>
        <strain evidence="13">HYR1</strain>
    </source>
</reference>
<keyword evidence="14" id="KW-1185">Reference proteome</keyword>
<evidence type="ECO:0000256" key="8">
    <source>
        <dbReference type="ARBA" id="ARBA00023136"/>
    </source>
</evidence>
<evidence type="ECO:0000313" key="13">
    <source>
        <dbReference type="EMBL" id="RNA20730.1"/>
    </source>
</evidence>
<dbReference type="GO" id="GO:0015280">
    <property type="term" value="F:ligand-gated sodium channel activity"/>
    <property type="evidence" value="ECO:0007669"/>
    <property type="project" value="TreeGrafter"/>
</dbReference>
<comment type="subcellular location">
    <subcellularLocation>
        <location evidence="1">Membrane</location>
        <topology evidence="1">Multi-pass membrane protein</topology>
    </subcellularLocation>
</comment>
<dbReference type="Gene3D" id="1.10.287.770">
    <property type="entry name" value="YojJ-like"/>
    <property type="match status" value="1"/>
</dbReference>
<gene>
    <name evidence="13" type="ORF">BpHYR1_027269</name>
</gene>
<accession>A0A3M7RB18</accession>
<keyword evidence="7 11" id="KW-0406">Ion transport</keyword>
<name>A0A3M7RB18_BRAPC</name>
<keyword evidence="2 11" id="KW-0813">Transport</keyword>
<evidence type="ECO:0000256" key="11">
    <source>
        <dbReference type="RuleBase" id="RU000679"/>
    </source>
</evidence>
<feature type="transmembrane region" description="Helical" evidence="12">
    <location>
        <begin position="72"/>
        <end position="94"/>
    </location>
</feature>
<evidence type="ECO:0000256" key="3">
    <source>
        <dbReference type="ARBA" id="ARBA00022461"/>
    </source>
</evidence>
<evidence type="ECO:0000256" key="7">
    <source>
        <dbReference type="ARBA" id="ARBA00023065"/>
    </source>
</evidence>
<dbReference type="GO" id="GO:0005886">
    <property type="term" value="C:plasma membrane"/>
    <property type="evidence" value="ECO:0007669"/>
    <property type="project" value="TreeGrafter"/>
</dbReference>
<keyword evidence="9 11" id="KW-0739">Sodium transport</keyword>
<keyword evidence="10 11" id="KW-0407">Ion channel</keyword>
<dbReference type="PANTHER" id="PTHR11690:SF244">
    <property type="entry name" value="DEGENERIN LIKE"/>
    <property type="match status" value="1"/>
</dbReference>
<keyword evidence="5 12" id="KW-1133">Transmembrane helix</keyword>
<keyword evidence="3 11" id="KW-0894">Sodium channel</keyword>
<dbReference type="OrthoDB" id="6021021at2759"/>
<evidence type="ECO:0000256" key="2">
    <source>
        <dbReference type="ARBA" id="ARBA00022448"/>
    </source>
</evidence>
<proteinExistence type="inferred from homology"/>